<accession>A0ABQ1RP84</accession>
<gene>
    <name evidence="1" type="ORF">GCM10007269_16970</name>
</gene>
<name>A0ABQ1RP84_9MICO</name>
<protein>
    <submittedName>
        <fullName evidence="1">Uncharacterized protein</fullName>
    </submittedName>
</protein>
<evidence type="ECO:0000313" key="1">
    <source>
        <dbReference type="EMBL" id="GGD74598.1"/>
    </source>
</evidence>
<comment type="caution">
    <text evidence="1">The sequence shown here is derived from an EMBL/GenBank/DDBJ whole genome shotgun (WGS) entry which is preliminary data.</text>
</comment>
<dbReference type="EMBL" id="BMCM01000002">
    <property type="protein sequence ID" value="GGD74598.1"/>
    <property type="molecule type" value="Genomic_DNA"/>
</dbReference>
<dbReference type="Proteomes" id="UP000629365">
    <property type="component" value="Unassembled WGS sequence"/>
</dbReference>
<keyword evidence="2" id="KW-1185">Reference proteome</keyword>
<reference evidence="2" key="1">
    <citation type="journal article" date="2019" name="Int. J. Syst. Evol. Microbiol.">
        <title>The Global Catalogue of Microorganisms (GCM) 10K type strain sequencing project: providing services to taxonomists for standard genome sequencing and annotation.</title>
        <authorList>
            <consortium name="The Broad Institute Genomics Platform"/>
            <consortium name="The Broad Institute Genome Sequencing Center for Infectious Disease"/>
            <person name="Wu L."/>
            <person name="Ma J."/>
        </authorList>
    </citation>
    <scope>NUCLEOTIDE SEQUENCE [LARGE SCALE GENOMIC DNA]</scope>
    <source>
        <strain evidence="2">CCM 7640</strain>
    </source>
</reference>
<evidence type="ECO:0000313" key="2">
    <source>
        <dbReference type="Proteomes" id="UP000629365"/>
    </source>
</evidence>
<sequence length="172" mass="18775">MLPARRAILRTMNESQGPTPAGTSRPYRNLSEALRAHRIDTQNHEFITAITDAVGITSFIDRGRYIEAIRSDGGTPLHIGKTYTNGFAEDELISVGATVLRLRPSEGRAPYFYATHPSEFRPIAEKAPAARAPRKTASTVSAARPTKTIERDYGTCDVCFMVRNASGGCSCD</sequence>
<organism evidence="1 2">
    <name type="scientific">Microbacterium murale</name>
    <dbReference type="NCBI Taxonomy" id="1081040"/>
    <lineage>
        <taxon>Bacteria</taxon>
        <taxon>Bacillati</taxon>
        <taxon>Actinomycetota</taxon>
        <taxon>Actinomycetes</taxon>
        <taxon>Micrococcales</taxon>
        <taxon>Microbacteriaceae</taxon>
        <taxon>Microbacterium</taxon>
    </lineage>
</organism>
<proteinExistence type="predicted"/>